<keyword evidence="5 8" id="KW-0812">Transmembrane</keyword>
<dbReference type="OrthoDB" id="5670831at2"/>
<dbReference type="STRING" id="573570.F7310_07875"/>
<evidence type="ECO:0000313" key="11">
    <source>
        <dbReference type="EMBL" id="API87284.1"/>
    </source>
</evidence>
<feature type="transmembrane region" description="Helical" evidence="8">
    <location>
        <begin position="75"/>
        <end position="94"/>
    </location>
</feature>
<evidence type="ECO:0000259" key="10">
    <source>
        <dbReference type="PROSITE" id="PS50850"/>
    </source>
</evidence>
<dbReference type="CDD" id="cd17320">
    <property type="entry name" value="MFS_MdfA_MDR_like"/>
    <property type="match status" value="1"/>
</dbReference>
<feature type="transmembrane region" description="Helical" evidence="8">
    <location>
        <begin position="133"/>
        <end position="160"/>
    </location>
</feature>
<keyword evidence="8" id="KW-0997">Cell inner membrane</keyword>
<keyword evidence="9" id="KW-0732">Signal</keyword>
<feature type="signal peptide" evidence="9">
    <location>
        <begin position="1"/>
        <end position="23"/>
    </location>
</feature>
<evidence type="ECO:0000256" key="9">
    <source>
        <dbReference type="SAM" id="SignalP"/>
    </source>
</evidence>
<keyword evidence="7 8" id="KW-0472">Membrane</keyword>
<dbReference type="NCBIfam" id="TIGR00710">
    <property type="entry name" value="efflux_Bcr_CflA"/>
    <property type="match status" value="1"/>
</dbReference>
<reference evidence="11 12" key="1">
    <citation type="journal article" date="2016" name="Appl. Environ. Microbiol.">
        <title>Whole genome relationships among Francisella bacteria of diverse origin define new species and provide specific regions for detection.</title>
        <authorList>
            <person name="Challacombe J.F."/>
            <person name="Petersen J.M."/>
            <person name="Gallegos-Graves V."/>
            <person name="Hodge D."/>
            <person name="Pillai S."/>
            <person name="Kuske C.R."/>
        </authorList>
    </citation>
    <scope>NUCLEOTIDE SEQUENCE [LARGE SCALE GENOMIC DNA]</scope>
    <source>
        <strain evidence="12">TX07-7310</strain>
    </source>
</reference>
<dbReference type="Proteomes" id="UP000184222">
    <property type="component" value="Chromosome"/>
</dbReference>
<keyword evidence="6 8" id="KW-1133">Transmembrane helix</keyword>
<dbReference type="GO" id="GO:0005886">
    <property type="term" value="C:plasma membrane"/>
    <property type="evidence" value="ECO:0007669"/>
    <property type="project" value="UniProtKB-SubCell"/>
</dbReference>
<dbReference type="InterPro" id="IPR004812">
    <property type="entry name" value="Efflux_drug-R_Bcr/CmlA"/>
</dbReference>
<proteinExistence type="inferred from homology"/>
<feature type="transmembrane region" description="Helical" evidence="8">
    <location>
        <begin position="278"/>
        <end position="298"/>
    </location>
</feature>
<dbReference type="AlphaFoldDB" id="A0A1L4BTY0"/>
<evidence type="ECO:0000256" key="2">
    <source>
        <dbReference type="ARBA" id="ARBA00006236"/>
    </source>
</evidence>
<evidence type="ECO:0000256" key="4">
    <source>
        <dbReference type="ARBA" id="ARBA00022475"/>
    </source>
</evidence>
<evidence type="ECO:0000256" key="1">
    <source>
        <dbReference type="ARBA" id="ARBA00004651"/>
    </source>
</evidence>
<feature type="transmembrane region" description="Helical" evidence="8">
    <location>
        <begin position="166"/>
        <end position="184"/>
    </location>
</feature>
<dbReference type="InterPro" id="IPR020846">
    <property type="entry name" value="MFS_dom"/>
</dbReference>
<keyword evidence="12" id="KW-1185">Reference proteome</keyword>
<evidence type="ECO:0000256" key="6">
    <source>
        <dbReference type="ARBA" id="ARBA00022989"/>
    </source>
</evidence>
<feature type="transmembrane region" description="Helical" evidence="8">
    <location>
        <begin position="304"/>
        <end position="326"/>
    </location>
</feature>
<feature type="transmembrane region" description="Helical" evidence="8">
    <location>
        <begin position="212"/>
        <end position="238"/>
    </location>
</feature>
<dbReference type="KEGG" id="frx:F7310_07875"/>
<evidence type="ECO:0000256" key="7">
    <source>
        <dbReference type="ARBA" id="ARBA00023136"/>
    </source>
</evidence>
<dbReference type="PANTHER" id="PTHR23502">
    <property type="entry name" value="MAJOR FACILITATOR SUPERFAMILY"/>
    <property type="match status" value="1"/>
</dbReference>
<dbReference type="PANTHER" id="PTHR23502:SF132">
    <property type="entry name" value="POLYAMINE TRANSPORTER 2-RELATED"/>
    <property type="match status" value="1"/>
</dbReference>
<protein>
    <recommendedName>
        <fullName evidence="8">Bcr/CflA family efflux transporter</fullName>
    </recommendedName>
</protein>
<dbReference type="InterPro" id="IPR011701">
    <property type="entry name" value="MFS"/>
</dbReference>
<name>A0A1L4BTY0_9GAMM</name>
<dbReference type="Gene3D" id="1.20.1720.10">
    <property type="entry name" value="Multidrug resistance protein D"/>
    <property type="match status" value="1"/>
</dbReference>
<feature type="chain" id="PRO_5012295442" description="Bcr/CflA family efflux transporter" evidence="9">
    <location>
        <begin position="24"/>
        <end position="398"/>
    </location>
</feature>
<feature type="domain" description="Major facilitator superfamily (MFS) profile" evidence="10">
    <location>
        <begin position="9"/>
        <end position="393"/>
    </location>
</feature>
<evidence type="ECO:0000256" key="3">
    <source>
        <dbReference type="ARBA" id="ARBA00022448"/>
    </source>
</evidence>
<evidence type="ECO:0000313" key="12">
    <source>
        <dbReference type="Proteomes" id="UP000184222"/>
    </source>
</evidence>
<keyword evidence="3 8" id="KW-0813">Transport</keyword>
<comment type="subcellular location">
    <subcellularLocation>
        <location evidence="8">Cell inner membrane</location>
        <topology evidence="8">Multi-pass membrane protein</topology>
    </subcellularLocation>
    <subcellularLocation>
        <location evidence="1">Cell membrane</location>
        <topology evidence="1">Multi-pass membrane protein</topology>
    </subcellularLocation>
</comment>
<sequence length="398" mass="44064">MVKKDSKIFLLTLAFLAMLPPFAVNTYAPAIPNIAKHFNIHPNDVIFTFTTYFIGFSIGMLLWGSLSDKYGRKRCLILGMSLYIISTLLCAHSQSFSQLAIFRLIQGLTDSSGTVIALAIARDCYNGKKLTTTIASLSIIMLIAPMISPMIGTGLIVLTASWQSSFYFLFIFGIVLLALCSIMPETHPIEQRQKSIKKLFTAYFCHFKNIKFIAYTLCSGLLFAAFFSYVGASSIIYLKVYNTGYVLYMLYFAITVIGLVLANFTLKKLSESFPLKAFSYAGLSISLTGVLMMLIHNYTGFNHAYIFMILMLIICYGVSLSSTSLLSESLQLVSVNFGAATALNNFFKFSLAGFANFIMSLSAGHKLLSNLPIQQLIIILITIAILYLAKLSREPNDS</sequence>
<evidence type="ECO:0000256" key="5">
    <source>
        <dbReference type="ARBA" id="ARBA00022692"/>
    </source>
</evidence>
<evidence type="ECO:0000256" key="8">
    <source>
        <dbReference type="RuleBase" id="RU365088"/>
    </source>
</evidence>
<dbReference type="Pfam" id="PF07690">
    <property type="entry name" value="MFS_1"/>
    <property type="match status" value="1"/>
</dbReference>
<accession>A0A1L4BTY0</accession>
<comment type="caution">
    <text evidence="8">Lacks conserved residue(s) required for the propagation of feature annotation.</text>
</comment>
<dbReference type="GO" id="GO:0042910">
    <property type="term" value="F:xenobiotic transmembrane transporter activity"/>
    <property type="evidence" value="ECO:0007669"/>
    <property type="project" value="InterPro"/>
</dbReference>
<comment type="similarity">
    <text evidence="2 8">Belongs to the major facilitator superfamily. Bcr/CmlA family.</text>
</comment>
<keyword evidence="4" id="KW-1003">Cell membrane</keyword>
<gene>
    <name evidence="11" type="ORF">F7310_07875</name>
</gene>
<dbReference type="RefSeq" id="WP_072713046.1">
    <property type="nucleotide sequence ID" value="NZ_CP016796.1"/>
</dbReference>
<dbReference type="GO" id="GO:1990961">
    <property type="term" value="P:xenobiotic detoxification by transmembrane export across the plasma membrane"/>
    <property type="evidence" value="ECO:0007669"/>
    <property type="project" value="InterPro"/>
</dbReference>
<dbReference type="InterPro" id="IPR036259">
    <property type="entry name" value="MFS_trans_sf"/>
</dbReference>
<dbReference type="SUPFAM" id="SSF103473">
    <property type="entry name" value="MFS general substrate transporter"/>
    <property type="match status" value="1"/>
</dbReference>
<feature type="transmembrane region" description="Helical" evidence="8">
    <location>
        <begin position="371"/>
        <end position="389"/>
    </location>
</feature>
<feature type="transmembrane region" description="Helical" evidence="8">
    <location>
        <begin position="46"/>
        <end position="63"/>
    </location>
</feature>
<organism evidence="11 12">
    <name type="scientific">Francisella uliginis</name>
    <dbReference type="NCBI Taxonomy" id="573570"/>
    <lineage>
        <taxon>Bacteria</taxon>
        <taxon>Pseudomonadati</taxon>
        <taxon>Pseudomonadota</taxon>
        <taxon>Gammaproteobacteria</taxon>
        <taxon>Thiotrichales</taxon>
        <taxon>Francisellaceae</taxon>
        <taxon>Francisella</taxon>
    </lineage>
</organism>
<feature type="transmembrane region" description="Helical" evidence="8">
    <location>
        <begin position="100"/>
        <end position="121"/>
    </location>
</feature>
<dbReference type="EMBL" id="CP016796">
    <property type="protein sequence ID" value="API87284.1"/>
    <property type="molecule type" value="Genomic_DNA"/>
</dbReference>
<feature type="transmembrane region" description="Helical" evidence="8">
    <location>
        <begin position="244"/>
        <end position="266"/>
    </location>
</feature>
<dbReference type="PROSITE" id="PS50850">
    <property type="entry name" value="MFS"/>
    <property type="match status" value="1"/>
</dbReference>